<proteinExistence type="predicted"/>
<evidence type="ECO:0000313" key="3">
    <source>
        <dbReference type="Proteomes" id="UP000279307"/>
    </source>
</evidence>
<dbReference type="Proteomes" id="UP000279307">
    <property type="component" value="Chromosome 2"/>
</dbReference>
<reference evidence="1" key="2">
    <citation type="submission" date="2018-07" db="EMBL/GenBank/DDBJ databases">
        <authorList>
            <person name="Mckenzie S.K."/>
            <person name="Kronauer D.J.C."/>
        </authorList>
    </citation>
    <scope>NUCLEOTIDE SEQUENCE</scope>
    <source>
        <strain evidence="1">Clonal line C1</strain>
    </source>
</reference>
<organism evidence="1 3">
    <name type="scientific">Ooceraea biroi</name>
    <name type="common">Clonal raider ant</name>
    <name type="synonym">Cerapachys biroi</name>
    <dbReference type="NCBI Taxonomy" id="2015173"/>
    <lineage>
        <taxon>Eukaryota</taxon>
        <taxon>Metazoa</taxon>
        <taxon>Ecdysozoa</taxon>
        <taxon>Arthropoda</taxon>
        <taxon>Hexapoda</taxon>
        <taxon>Insecta</taxon>
        <taxon>Pterygota</taxon>
        <taxon>Neoptera</taxon>
        <taxon>Endopterygota</taxon>
        <taxon>Hymenoptera</taxon>
        <taxon>Apocrita</taxon>
        <taxon>Aculeata</taxon>
        <taxon>Formicoidea</taxon>
        <taxon>Formicidae</taxon>
        <taxon>Dorylinae</taxon>
        <taxon>Ooceraea</taxon>
    </lineage>
</organism>
<comment type="caution">
    <text evidence="1">The sequence shown here is derived from an EMBL/GenBank/DDBJ whole genome shotgun (WGS) entry which is preliminary data.</text>
</comment>
<sequence>MKKAIWATLEHLCSSNENPRHDNCPAGADSWCQWRKYEATGKLEEYDHPPPLHPDIEEHLIPIYTDLSNEDLLTRCMGGHTQNANESFNATVWRLAPKHLNSGKNIIEIAAFIAAGIFNEGYSSLLKMMNQLEINIGPECRNFANMYDTQRISRQERRRLSSTKEARAARRLAQITTNEFHEEAEGLLYGAGIAD</sequence>
<name>A0A3L8DZY5_OOCBI</name>
<dbReference type="OrthoDB" id="10060618at2759"/>
<accession>A0A3L8DZY5</accession>
<protein>
    <submittedName>
        <fullName evidence="1">Uncharacterized protein</fullName>
    </submittedName>
</protein>
<dbReference type="EMBL" id="QOIP01000002">
    <property type="protein sequence ID" value="RLU26036.1"/>
    <property type="molecule type" value="Genomic_DNA"/>
</dbReference>
<gene>
    <name evidence="1" type="ORF">DMN91_001852</name>
    <name evidence="2" type="ORF">DMN91_002199</name>
</gene>
<reference evidence="1 3" key="1">
    <citation type="journal article" date="2018" name="Genome Res.">
        <title>The genomic architecture and molecular evolution of ant odorant receptors.</title>
        <authorList>
            <person name="McKenzie S.K."/>
            <person name="Kronauer D.J.C."/>
        </authorList>
    </citation>
    <scope>NUCLEOTIDE SEQUENCE [LARGE SCALE GENOMIC DNA]</scope>
    <source>
        <strain evidence="1">Clonal line C1</strain>
    </source>
</reference>
<evidence type="ECO:0000313" key="1">
    <source>
        <dbReference type="EMBL" id="RLU25695.1"/>
    </source>
</evidence>
<dbReference type="AlphaFoldDB" id="A0A3L8DZY5"/>
<dbReference type="EMBL" id="QOIP01000002">
    <property type="protein sequence ID" value="RLU25695.1"/>
    <property type="molecule type" value="Genomic_DNA"/>
</dbReference>
<evidence type="ECO:0000313" key="2">
    <source>
        <dbReference type="EMBL" id="RLU26036.1"/>
    </source>
</evidence>